<evidence type="ECO:0000256" key="1">
    <source>
        <dbReference type="SAM" id="SignalP"/>
    </source>
</evidence>
<dbReference type="AlphaFoldDB" id="A0A1U7LP29"/>
<sequence length="546" mass="57414">MLNRSLLTFLITNLATASAYFVLNCGLLVTERADPIVAPGLASQHVHSISGASNFGTTISYDSLINSSCTTCNTQIDKSSYWAPSLYHQALDGTFSIYRLGNTRIYYKYSTSEDVKPFPKGLQVISGDPARKTFNTSAADNQAIRFMCLGSAGQADGESTAFPDKACLGGIQLQIWFPTCWDGVSTTAPDHKSHMSFAVEGYNGDICPSSHPVKVPQLMYEFIFMTGEKDYHGAGTYVLANGDTTGYGFHGDFVSAWDNAPDAPLAQALKSCGADSTWGEVYGCPPLNKYADQTAQSGCSIEPVIREDVGLTSSLAKLPGCNLLWSAGPKPTCGSSISTSASVMPVVTNTPNVVLSTSSAVSAGSAQITSALPNNAVPMDILPTPISTKPSSIPDSITSQLAIPTIGIPDAEDYTSTSTITITSYVTVPAACTSDVNVPSATAIGSVPSPWISVGCVSLSENRMPILIASVTSDDINMTIENCQHNCLGFSYAGLMQGSICTCGNNVANGVRNTVDSAQCSIKCTGDESNNCGGDWNVSLFLRLSS</sequence>
<dbReference type="Pfam" id="PF01822">
    <property type="entry name" value="WSC"/>
    <property type="match status" value="1"/>
</dbReference>
<feature type="chain" id="PRO_5012843782" evidence="1">
    <location>
        <begin position="20"/>
        <end position="546"/>
    </location>
</feature>
<dbReference type="PANTHER" id="PTHR43662">
    <property type="match status" value="1"/>
</dbReference>
<accession>A0A1U7LP29</accession>
<evidence type="ECO:0000313" key="3">
    <source>
        <dbReference type="EMBL" id="OLL24407.1"/>
    </source>
</evidence>
<evidence type="ECO:0000313" key="4">
    <source>
        <dbReference type="Proteomes" id="UP000186594"/>
    </source>
</evidence>
<dbReference type="Pfam" id="PF09362">
    <property type="entry name" value="DUF1996"/>
    <property type="match status" value="1"/>
</dbReference>
<dbReference type="InterPro" id="IPR002889">
    <property type="entry name" value="WSC_carb-bd"/>
</dbReference>
<gene>
    <name evidence="3" type="ORF">NEOLI_003834</name>
</gene>
<keyword evidence="1" id="KW-0732">Signal</keyword>
<proteinExistence type="predicted"/>
<name>A0A1U7LP29_NEOID</name>
<dbReference type="SMART" id="SM00321">
    <property type="entry name" value="WSC"/>
    <property type="match status" value="1"/>
</dbReference>
<comment type="caution">
    <text evidence="3">The sequence shown here is derived from an EMBL/GenBank/DDBJ whole genome shotgun (WGS) entry which is preliminary data.</text>
</comment>
<evidence type="ECO:0000259" key="2">
    <source>
        <dbReference type="PROSITE" id="PS51212"/>
    </source>
</evidence>
<dbReference type="OrthoDB" id="74764at2759"/>
<protein>
    <submittedName>
        <fullName evidence="3">WSC domain-containing protein 2</fullName>
    </submittedName>
</protein>
<dbReference type="Proteomes" id="UP000186594">
    <property type="component" value="Unassembled WGS sequence"/>
</dbReference>
<dbReference type="OMA" id="DRVSFAC"/>
<organism evidence="3 4">
    <name type="scientific">Neolecta irregularis (strain DAH-3)</name>
    <dbReference type="NCBI Taxonomy" id="1198029"/>
    <lineage>
        <taxon>Eukaryota</taxon>
        <taxon>Fungi</taxon>
        <taxon>Dikarya</taxon>
        <taxon>Ascomycota</taxon>
        <taxon>Taphrinomycotina</taxon>
        <taxon>Neolectales</taxon>
        <taxon>Neolectaceae</taxon>
        <taxon>Neolecta</taxon>
    </lineage>
</organism>
<dbReference type="PANTHER" id="PTHR43662:SF3">
    <property type="entry name" value="DOMAIN PROTEIN, PUTATIVE (AFU_ORTHOLOGUE AFUA_6G11970)-RELATED"/>
    <property type="match status" value="1"/>
</dbReference>
<keyword evidence="4" id="KW-1185">Reference proteome</keyword>
<dbReference type="InterPro" id="IPR018535">
    <property type="entry name" value="DUF1996"/>
</dbReference>
<dbReference type="STRING" id="1198029.A0A1U7LP29"/>
<feature type="domain" description="WSC" evidence="2">
    <location>
        <begin position="450"/>
        <end position="544"/>
    </location>
</feature>
<feature type="signal peptide" evidence="1">
    <location>
        <begin position="1"/>
        <end position="19"/>
    </location>
</feature>
<reference evidence="3 4" key="1">
    <citation type="submission" date="2016-04" db="EMBL/GenBank/DDBJ databases">
        <title>Evolutionary innovation and constraint leading to complex multicellularity in the Ascomycota.</title>
        <authorList>
            <person name="Cisse O."/>
            <person name="Nguyen A."/>
            <person name="Hewitt D.A."/>
            <person name="Jedd G."/>
            <person name="Stajich J.E."/>
        </authorList>
    </citation>
    <scope>NUCLEOTIDE SEQUENCE [LARGE SCALE GENOMIC DNA]</scope>
    <source>
        <strain evidence="3 4">DAH-3</strain>
    </source>
</reference>
<dbReference type="PROSITE" id="PS51212">
    <property type="entry name" value="WSC"/>
    <property type="match status" value="1"/>
</dbReference>
<dbReference type="EMBL" id="LXFE01000831">
    <property type="protein sequence ID" value="OLL24407.1"/>
    <property type="molecule type" value="Genomic_DNA"/>
</dbReference>